<evidence type="ECO:0000313" key="2">
    <source>
        <dbReference type="Proteomes" id="UP000821853"/>
    </source>
</evidence>
<dbReference type="VEuPathDB" id="VectorBase:HLOH_062674"/>
<dbReference type="AlphaFoldDB" id="A0A9J6H4A1"/>
<proteinExistence type="predicted"/>
<dbReference type="EMBL" id="JABSTR010000026">
    <property type="protein sequence ID" value="KAH9382618.1"/>
    <property type="molecule type" value="Genomic_DNA"/>
</dbReference>
<accession>A0A9J6H4A1</accession>
<comment type="caution">
    <text evidence="1">The sequence shown here is derived from an EMBL/GenBank/DDBJ whole genome shotgun (WGS) entry which is preliminary data.</text>
</comment>
<reference evidence="1 2" key="1">
    <citation type="journal article" date="2020" name="Cell">
        <title>Large-Scale Comparative Analyses of Tick Genomes Elucidate Their Genetic Diversity and Vector Capacities.</title>
        <authorList>
            <consortium name="Tick Genome and Microbiome Consortium (TIGMIC)"/>
            <person name="Jia N."/>
            <person name="Wang J."/>
            <person name="Shi W."/>
            <person name="Du L."/>
            <person name="Sun Y."/>
            <person name="Zhan W."/>
            <person name="Jiang J.F."/>
            <person name="Wang Q."/>
            <person name="Zhang B."/>
            <person name="Ji P."/>
            <person name="Bell-Sakyi L."/>
            <person name="Cui X.M."/>
            <person name="Yuan T.T."/>
            <person name="Jiang B.G."/>
            <person name="Yang W.F."/>
            <person name="Lam T.T."/>
            <person name="Chang Q.C."/>
            <person name="Ding S.J."/>
            <person name="Wang X.J."/>
            <person name="Zhu J.G."/>
            <person name="Ruan X.D."/>
            <person name="Zhao L."/>
            <person name="Wei J.T."/>
            <person name="Ye R.Z."/>
            <person name="Que T.C."/>
            <person name="Du C.H."/>
            <person name="Zhou Y.H."/>
            <person name="Cheng J.X."/>
            <person name="Dai P.F."/>
            <person name="Guo W.B."/>
            <person name="Han X.H."/>
            <person name="Huang E.J."/>
            <person name="Li L.F."/>
            <person name="Wei W."/>
            <person name="Gao Y.C."/>
            <person name="Liu J.Z."/>
            <person name="Shao H.Z."/>
            <person name="Wang X."/>
            <person name="Wang C.C."/>
            <person name="Yang T.C."/>
            <person name="Huo Q.B."/>
            <person name="Li W."/>
            <person name="Chen H.Y."/>
            <person name="Chen S.E."/>
            <person name="Zhou L.G."/>
            <person name="Ni X.B."/>
            <person name="Tian J.H."/>
            <person name="Sheng Y."/>
            <person name="Liu T."/>
            <person name="Pan Y.S."/>
            <person name="Xia L.Y."/>
            <person name="Li J."/>
            <person name="Zhao F."/>
            <person name="Cao W.C."/>
        </authorList>
    </citation>
    <scope>NUCLEOTIDE SEQUENCE [LARGE SCALE GENOMIC DNA]</scope>
    <source>
        <strain evidence="1">HaeL-2018</strain>
    </source>
</reference>
<dbReference type="Proteomes" id="UP000821853">
    <property type="component" value="Unassembled WGS sequence"/>
</dbReference>
<keyword evidence="2" id="KW-1185">Reference proteome</keyword>
<name>A0A9J6H4A1_HAELO</name>
<gene>
    <name evidence="1" type="ORF">HPB48_023166</name>
</gene>
<protein>
    <submittedName>
        <fullName evidence="1">Uncharacterized protein</fullName>
    </submittedName>
</protein>
<dbReference type="OrthoDB" id="6494660at2759"/>
<sequence length="133" mass="15019">MATFTSEENTQQLAAHSEITLKGRWCLVINPNHSEIALKVHWVLPKVPDELLIRQVERFGQVQRVVRKGWQKPGLAHMTGTTRVFHVIPSTPTSLEAIPHQATINGNAILIKVTGRLPLCLHCYSTKHYPEKL</sequence>
<organism evidence="1 2">
    <name type="scientific">Haemaphysalis longicornis</name>
    <name type="common">Bush tick</name>
    <dbReference type="NCBI Taxonomy" id="44386"/>
    <lineage>
        <taxon>Eukaryota</taxon>
        <taxon>Metazoa</taxon>
        <taxon>Ecdysozoa</taxon>
        <taxon>Arthropoda</taxon>
        <taxon>Chelicerata</taxon>
        <taxon>Arachnida</taxon>
        <taxon>Acari</taxon>
        <taxon>Parasitiformes</taxon>
        <taxon>Ixodida</taxon>
        <taxon>Ixodoidea</taxon>
        <taxon>Ixodidae</taxon>
        <taxon>Haemaphysalinae</taxon>
        <taxon>Haemaphysalis</taxon>
    </lineage>
</organism>
<evidence type="ECO:0000313" key="1">
    <source>
        <dbReference type="EMBL" id="KAH9382618.1"/>
    </source>
</evidence>